<evidence type="ECO:0000313" key="7">
    <source>
        <dbReference type="EMBL" id="MBS2968924.1"/>
    </source>
</evidence>
<proteinExistence type="inferred from homology"/>
<evidence type="ECO:0000256" key="5">
    <source>
        <dbReference type="HAMAP-Rule" id="MF_00844"/>
    </source>
</evidence>
<evidence type="ECO:0000259" key="6">
    <source>
        <dbReference type="Pfam" id="PF05670"/>
    </source>
</evidence>
<dbReference type="Pfam" id="PF05670">
    <property type="entry name" value="NFACT-R_1"/>
    <property type="match status" value="1"/>
</dbReference>
<accession>A0ABS5LE97</accession>
<dbReference type="Proteomes" id="UP000682403">
    <property type="component" value="Unassembled WGS sequence"/>
</dbReference>
<comment type="function">
    <text evidence="5">Key component of the ribosome quality control system (RQC), a ribosome-associated complex that mediates the extraction of incompletely synthesized nascent chains from stalled ribosomes and their subsequent degradation. RqcH recruits Ala-charged tRNA, and with RqcP directs the elongation of stalled nascent chains on 50S ribosomal subunits, leading to non-templated C-terminal alanine extensions (Ala tail). The Ala tail promotes nascent chain degradation. May add between 1 and at least 8 Ala residues. Binds to stalled 50S ribosomal subunits.</text>
</comment>
<protein>
    <recommendedName>
        <fullName evidence="5">Rqc2 homolog RqcH</fullName>
        <shortName evidence="5">RqcH</shortName>
    </recommendedName>
</protein>
<dbReference type="HAMAP" id="MF_00844_B">
    <property type="entry name" value="RqcH_B"/>
    <property type="match status" value="1"/>
</dbReference>
<dbReference type="RefSeq" id="WP_211562252.1">
    <property type="nucleotide sequence ID" value="NZ_JAGVRK010000001.1"/>
</dbReference>
<dbReference type="InterPro" id="IPR008532">
    <property type="entry name" value="NFACT_RNA-bd"/>
</dbReference>
<comment type="subunit">
    <text evidence="5">Associates with stalled 50S ribosomal subunits. Binds to RqcP.</text>
</comment>
<name>A0ABS5LE97_9BACI</name>
<gene>
    <name evidence="5" type="primary">rqcH</name>
    <name evidence="7" type="ORF">J9317_09150</name>
</gene>
<evidence type="ECO:0000256" key="4">
    <source>
        <dbReference type="ARBA" id="ARBA00022917"/>
    </source>
</evidence>
<dbReference type="Gene3D" id="2.30.310.10">
    <property type="entry name" value="ibrinogen binding protein from staphylococcus aureus domain"/>
    <property type="match status" value="1"/>
</dbReference>
<keyword evidence="1 5" id="KW-0820">tRNA-binding</keyword>
<keyword evidence="3 5" id="KW-0694">RNA-binding</keyword>
<evidence type="ECO:0000256" key="3">
    <source>
        <dbReference type="ARBA" id="ARBA00022884"/>
    </source>
</evidence>
<dbReference type="EMBL" id="JAGVRK010000001">
    <property type="protein sequence ID" value="MBS2968924.1"/>
    <property type="molecule type" value="Genomic_DNA"/>
</dbReference>
<organism evidence="7 8">
    <name type="scientific">Metabacillus flavus</name>
    <dbReference type="NCBI Taxonomy" id="2823519"/>
    <lineage>
        <taxon>Bacteria</taxon>
        <taxon>Bacillati</taxon>
        <taxon>Bacillota</taxon>
        <taxon>Bacilli</taxon>
        <taxon>Bacillales</taxon>
        <taxon>Bacillaceae</taxon>
        <taxon>Metabacillus</taxon>
    </lineage>
</organism>
<dbReference type="Gene3D" id="3.40.970.40">
    <property type="entry name" value="fibrinogen binding protein from staphylococcus aureus domain like"/>
    <property type="match status" value="1"/>
</dbReference>
<dbReference type="Gene3D" id="1.10.8.50">
    <property type="match status" value="1"/>
</dbReference>
<dbReference type="Pfam" id="PF05833">
    <property type="entry name" value="NFACT_N"/>
    <property type="match status" value="1"/>
</dbReference>
<evidence type="ECO:0000256" key="2">
    <source>
        <dbReference type="ARBA" id="ARBA00022730"/>
    </source>
</evidence>
<keyword evidence="2 5" id="KW-0699">rRNA-binding</keyword>
<feature type="domain" description="NFACT RNA-binding" evidence="6">
    <location>
        <begin position="453"/>
        <end position="540"/>
    </location>
</feature>
<sequence length="569" mass="64888">MSFDGIFTYAMTKELQGKLENGRISKIYQPFKNELILQIRSGGTNYKLLISAHPSYARIHLTNENYDNPASPPMFCMLLRKHLEGSVIERIEQKDMERIIIFHVKGRSELGDITYKELIVEIMGRHSNMVLVDSERQVILDSIKHLPPAVNSYRTVLPGHPYVFPPSQDKTQPFGLDEETVLKKLDFFGGKLDKQLVEHFAGISPLLAREITERSGMVNRATLPKAFIETMSRLQQGDLNPVMITGHEKEAFYLTDLTHLKGERKFFDSLSELLDRYYFGKADRDRVKQQGNDLERFLHNELKKNKSKIKKLHRSLNDAEDAEKFQLYGELLTANLYSIKRGDKQAEVINYYDENGSTMTIVLSPQKTPSENAQSYFTKYQKAKKSIAHIHEQLRLAGEEIDYLDNLLQQIESASPKDLEEIREELQDGGYMKKKVLKKGKKAKVVLPVLEQYLASDGTVILVGKNNKQNEYLTNRAAARDDTWLHTKDIPGSHVVIKSKNPAEATIMEAANIASYYSKARSSGSVPVDFTLVRHVKKPSGSKPGFVIYDHQQTVFVTPDPDLVKRLKQ</sequence>
<dbReference type="InterPro" id="IPR051608">
    <property type="entry name" value="RQC_Subunit_NEMF"/>
</dbReference>
<dbReference type="PANTHER" id="PTHR15239">
    <property type="entry name" value="NUCLEAR EXPORT MEDIATOR FACTOR NEMF"/>
    <property type="match status" value="1"/>
</dbReference>
<reference evidence="7 8" key="1">
    <citation type="submission" date="2021-04" db="EMBL/GenBank/DDBJ databases">
        <title>Metabacillus sp. strain KIGAM252 whole genome sequence.</title>
        <authorList>
            <person name="Seo M.-J."/>
            <person name="Cho E.-S."/>
            <person name="Hwang C.Y."/>
            <person name="Yoon D.J."/>
        </authorList>
    </citation>
    <scope>NUCLEOTIDE SEQUENCE [LARGE SCALE GENOMIC DNA]</scope>
    <source>
        <strain evidence="7 8">KIGAM252</strain>
    </source>
</reference>
<comment type="caution">
    <text evidence="7">The sequence shown here is derived from an EMBL/GenBank/DDBJ whole genome shotgun (WGS) entry which is preliminary data.</text>
</comment>
<keyword evidence="8" id="KW-1185">Reference proteome</keyword>
<comment type="similarity">
    <text evidence="5">Belongs to the NEMF family.</text>
</comment>
<evidence type="ECO:0000256" key="1">
    <source>
        <dbReference type="ARBA" id="ARBA00022555"/>
    </source>
</evidence>
<keyword evidence="4 5" id="KW-0648">Protein biosynthesis</keyword>
<dbReference type="PANTHER" id="PTHR15239:SF6">
    <property type="entry name" value="RIBOSOME QUALITY CONTROL COMPLEX SUBUNIT NEMF"/>
    <property type="match status" value="1"/>
</dbReference>
<evidence type="ECO:0000313" key="8">
    <source>
        <dbReference type="Proteomes" id="UP000682403"/>
    </source>
</evidence>
<dbReference type="InterPro" id="IPR043682">
    <property type="entry name" value="RqcH_bacterial"/>
</dbReference>